<accession>T0ZJJ0</accession>
<evidence type="ECO:0000313" key="2">
    <source>
        <dbReference type="EMBL" id="EQD44848.1"/>
    </source>
</evidence>
<gene>
    <name evidence="2" type="ORF">B2A_09438</name>
</gene>
<comment type="caution">
    <text evidence="2">The sequence shown here is derived from an EMBL/GenBank/DDBJ whole genome shotgun (WGS) entry which is preliminary data.</text>
</comment>
<proteinExistence type="predicted"/>
<feature type="non-terminal residue" evidence="2">
    <location>
        <position position="169"/>
    </location>
</feature>
<evidence type="ECO:0000259" key="1">
    <source>
        <dbReference type="Pfam" id="PF21158"/>
    </source>
</evidence>
<name>T0ZJJ0_9ZZZZ</name>
<dbReference type="SUPFAM" id="SSF64518">
    <property type="entry name" value="Phase 1 flagellin"/>
    <property type="match status" value="1"/>
</dbReference>
<dbReference type="InterPro" id="IPR049119">
    <property type="entry name" value="FlgK_D2-like"/>
</dbReference>
<dbReference type="Gene3D" id="1.20.1330.10">
    <property type="entry name" value="f41 fragment of flagellin, N-terminal domain"/>
    <property type="match status" value="1"/>
</dbReference>
<keyword evidence="2" id="KW-0282">Flagellum</keyword>
<dbReference type="AlphaFoldDB" id="T0ZJJ0"/>
<sequence>TQLEQQLQQLVGIANSQDGQGNYLFSGNAAGTKPFAQSGNSVSYSGASSVSQVQLSAEQSISTGDTGSSVFMSTPAGNGTFTTAASSTNTGTASIGPGTVTNASQWVPDNYTIAFSSATQYTVTDTKTGVQVASGTLSGGSGATNSIAFNGIQVTLSGTPNHGDSFTVA</sequence>
<feature type="domain" description="Flagellar hook-associated protein 1 D2-like" evidence="1">
    <location>
        <begin position="86"/>
        <end position="168"/>
    </location>
</feature>
<keyword evidence="2" id="KW-0966">Cell projection</keyword>
<dbReference type="EMBL" id="AUZZ01006815">
    <property type="protein sequence ID" value="EQD44848.1"/>
    <property type="molecule type" value="Genomic_DNA"/>
</dbReference>
<reference evidence="2" key="1">
    <citation type="submission" date="2013-08" db="EMBL/GenBank/DDBJ databases">
        <authorList>
            <person name="Mendez C."/>
            <person name="Richter M."/>
            <person name="Ferrer M."/>
            <person name="Sanchez J."/>
        </authorList>
    </citation>
    <scope>NUCLEOTIDE SEQUENCE</scope>
</reference>
<protein>
    <submittedName>
        <fullName evidence="2">Flagellar hook-associated protein FlgL</fullName>
    </submittedName>
</protein>
<dbReference type="Pfam" id="PF21158">
    <property type="entry name" value="flgK_1st_1"/>
    <property type="match status" value="1"/>
</dbReference>
<feature type="non-terminal residue" evidence="2">
    <location>
        <position position="1"/>
    </location>
</feature>
<reference evidence="2" key="2">
    <citation type="journal article" date="2014" name="ISME J.">
        <title>Microbial stratification in low pH oxic and suboxic macroscopic growths along an acid mine drainage.</title>
        <authorList>
            <person name="Mendez-Garcia C."/>
            <person name="Mesa V."/>
            <person name="Sprenger R.R."/>
            <person name="Richter M."/>
            <person name="Diez M.S."/>
            <person name="Solano J."/>
            <person name="Bargiela R."/>
            <person name="Golyshina O.V."/>
            <person name="Manteca A."/>
            <person name="Ramos J.L."/>
            <person name="Gallego J.R."/>
            <person name="Llorente I."/>
            <person name="Martins Dos Santos V.A."/>
            <person name="Jensen O.N."/>
            <person name="Pelaez A.I."/>
            <person name="Sanchez J."/>
            <person name="Ferrer M."/>
        </authorList>
    </citation>
    <scope>NUCLEOTIDE SEQUENCE</scope>
</reference>
<organism evidence="2">
    <name type="scientific">mine drainage metagenome</name>
    <dbReference type="NCBI Taxonomy" id="410659"/>
    <lineage>
        <taxon>unclassified sequences</taxon>
        <taxon>metagenomes</taxon>
        <taxon>ecological metagenomes</taxon>
    </lineage>
</organism>
<keyword evidence="2" id="KW-0969">Cilium</keyword>